<dbReference type="PROSITE" id="PS51846">
    <property type="entry name" value="CNNM"/>
    <property type="match status" value="1"/>
</dbReference>
<keyword evidence="5 7" id="KW-0129">CBS domain</keyword>
<evidence type="ECO:0000256" key="9">
    <source>
        <dbReference type="SAM" id="Phobius"/>
    </source>
</evidence>
<accession>A0A2C9DZ69</accession>
<evidence type="ECO:0000256" key="2">
    <source>
        <dbReference type="ARBA" id="ARBA00022692"/>
    </source>
</evidence>
<proteinExistence type="predicted"/>
<dbReference type="PROSITE" id="PS51371">
    <property type="entry name" value="CBS"/>
    <property type="match status" value="2"/>
</dbReference>
<dbReference type="RefSeq" id="WP_006688709.1">
    <property type="nucleotide sequence ID" value="NC_010503.1"/>
</dbReference>
<evidence type="ECO:0000259" key="11">
    <source>
        <dbReference type="PROSITE" id="PS51846"/>
    </source>
</evidence>
<keyword evidence="2 8" id="KW-0812">Transmembrane</keyword>
<evidence type="ECO:0000256" key="5">
    <source>
        <dbReference type="ARBA" id="ARBA00023122"/>
    </source>
</evidence>
<evidence type="ECO:0000256" key="7">
    <source>
        <dbReference type="PROSITE-ProRule" id="PRU00703"/>
    </source>
</evidence>
<feature type="domain" description="CNNM transmembrane" evidence="11">
    <location>
        <begin position="16"/>
        <end position="207"/>
    </location>
</feature>
<keyword evidence="4 8" id="KW-1133">Transmembrane helix</keyword>
<evidence type="ECO:0000256" key="8">
    <source>
        <dbReference type="PROSITE-ProRule" id="PRU01193"/>
    </source>
</evidence>
<reference evidence="12 13" key="1">
    <citation type="submission" date="2008-02" db="EMBL/GenBank/DDBJ databases">
        <title>Genome sequence of Ureaplasma parvum serovar 3.</title>
        <authorList>
            <person name="Methe B.A."/>
            <person name="Glass J."/>
            <person name="Waites K."/>
            <person name="Shrivastava S."/>
        </authorList>
    </citation>
    <scope>NUCLEOTIDE SEQUENCE [LARGE SCALE GENOMIC DNA]</scope>
    <source>
        <strain evidence="13">ATCC 27815 / 27 / NCTC 11736</strain>
    </source>
</reference>
<feature type="transmembrane region" description="Helical" evidence="9">
    <location>
        <begin position="116"/>
        <end position="137"/>
    </location>
</feature>
<dbReference type="SUPFAM" id="SSF54631">
    <property type="entry name" value="CBS-domain pair"/>
    <property type="match status" value="1"/>
</dbReference>
<keyword evidence="3" id="KW-0677">Repeat</keyword>
<dbReference type="SMART" id="SM00116">
    <property type="entry name" value="CBS"/>
    <property type="match status" value="2"/>
</dbReference>
<gene>
    <name evidence="12" type="ordered locus">UPA3_0071</name>
</gene>
<dbReference type="InterPro" id="IPR044751">
    <property type="entry name" value="Ion_transp-like_CBS"/>
</dbReference>
<dbReference type="SMR" id="A0A2C9DZ69"/>
<evidence type="ECO:0000256" key="6">
    <source>
        <dbReference type="ARBA" id="ARBA00023136"/>
    </source>
</evidence>
<dbReference type="PANTHER" id="PTHR22777:SF17">
    <property type="entry name" value="UPF0053 PROTEIN SLL0260"/>
    <property type="match status" value="1"/>
</dbReference>
<dbReference type="Proteomes" id="UP000002162">
    <property type="component" value="Chromosome"/>
</dbReference>
<dbReference type="HOGENOM" id="CLU_015237_4_1_14"/>
<dbReference type="InterPro" id="IPR002550">
    <property type="entry name" value="CNNM"/>
</dbReference>
<evidence type="ECO:0000256" key="1">
    <source>
        <dbReference type="ARBA" id="ARBA00004141"/>
    </source>
</evidence>
<sequence>MIEDSQETISTQANFSVGILVILAIITLILICFSVFFSAAETAITSVTTVKWKTESNKIKSKTITNVVYKMINNYTITLATILIGNTLVNTASSTIAGLFFAGIMKSFSTTSNAEAIGTGIATGIITLIVLIFGEFIPKNFAKKNPIKVLKLVAYPLNCFYILFWPLTWSLNRIFNKKSQNIITATEEELKSLIEVIRHEGTLDSQEALIINKAILFDDILIKQKMVPWTQVVKINENKTVLQSFEIFNSTGFSRLVVVNKNDEVVGIIYLKKIIKYLLNEPNKIIRTIMQTPLLINQKDTLYDGLRTMQFQRIHLGIVVDNITEKNPIGIITLENITEELTGNVYDETDNENEIKEIQIVNETTWRVDAKTNAKLFLHQYIDKDIEVNDDISMGKYISKINKNRAFKNRQLINTPNMYIETFKDVRTNQFAFLIEKKINQS</sequence>
<keyword evidence="6 8" id="KW-0472">Membrane</keyword>
<dbReference type="GeneID" id="29672133"/>
<dbReference type="Pfam" id="PF00571">
    <property type="entry name" value="CBS"/>
    <property type="match status" value="2"/>
</dbReference>
<organism evidence="12 13">
    <name type="scientific">Ureaplasma parvum serovar 3 (strain ATCC 27815 / 27 / NCTC 11736)</name>
    <dbReference type="NCBI Taxonomy" id="505682"/>
    <lineage>
        <taxon>Bacteria</taxon>
        <taxon>Bacillati</taxon>
        <taxon>Mycoplasmatota</taxon>
        <taxon>Mycoplasmoidales</taxon>
        <taxon>Mycoplasmoidaceae</taxon>
        <taxon>Ureaplasma</taxon>
    </lineage>
</organism>
<dbReference type="InterPro" id="IPR046342">
    <property type="entry name" value="CBS_dom_sf"/>
</dbReference>
<protein>
    <submittedName>
        <fullName evidence="12">Hemolysin</fullName>
    </submittedName>
</protein>
<evidence type="ECO:0000313" key="12">
    <source>
        <dbReference type="EMBL" id="ACA33283.1"/>
    </source>
</evidence>
<dbReference type="Gene3D" id="3.10.580.10">
    <property type="entry name" value="CBS-domain"/>
    <property type="match status" value="1"/>
</dbReference>
<dbReference type="CDD" id="cd04590">
    <property type="entry name" value="CBS_pair_CorC_HlyC_assoc"/>
    <property type="match status" value="1"/>
</dbReference>
<evidence type="ECO:0000259" key="10">
    <source>
        <dbReference type="PROSITE" id="PS51371"/>
    </source>
</evidence>
<feature type="domain" description="CBS" evidence="10">
    <location>
        <begin position="289"/>
        <end position="348"/>
    </location>
</feature>
<evidence type="ECO:0000256" key="4">
    <source>
        <dbReference type="ARBA" id="ARBA00022989"/>
    </source>
</evidence>
<dbReference type="KEGG" id="upa:UPA3_0071"/>
<feature type="transmembrane region" description="Helical" evidence="9">
    <location>
        <begin position="15"/>
        <end position="37"/>
    </location>
</feature>
<dbReference type="AlphaFoldDB" id="A0A2C9DZ69"/>
<evidence type="ECO:0000256" key="3">
    <source>
        <dbReference type="ARBA" id="ARBA00022737"/>
    </source>
</evidence>
<name>A0A2C9DZ69_UREP2</name>
<dbReference type="PANTHER" id="PTHR22777">
    <property type="entry name" value="HEMOLYSIN-RELATED"/>
    <property type="match status" value="1"/>
</dbReference>
<dbReference type="EMBL" id="CP000942">
    <property type="protein sequence ID" value="ACA33283.1"/>
    <property type="molecule type" value="Genomic_DNA"/>
</dbReference>
<feature type="transmembrane region" description="Helical" evidence="9">
    <location>
        <begin position="79"/>
        <end position="104"/>
    </location>
</feature>
<feature type="domain" description="CBS" evidence="10">
    <location>
        <begin position="226"/>
        <end position="285"/>
    </location>
</feature>
<dbReference type="GO" id="GO:0005886">
    <property type="term" value="C:plasma membrane"/>
    <property type="evidence" value="ECO:0007669"/>
    <property type="project" value="TreeGrafter"/>
</dbReference>
<feature type="transmembrane region" description="Helical" evidence="9">
    <location>
        <begin position="149"/>
        <end position="169"/>
    </location>
</feature>
<evidence type="ECO:0000313" key="13">
    <source>
        <dbReference type="Proteomes" id="UP000002162"/>
    </source>
</evidence>
<dbReference type="Pfam" id="PF01595">
    <property type="entry name" value="CNNM"/>
    <property type="match status" value="1"/>
</dbReference>
<dbReference type="InterPro" id="IPR000644">
    <property type="entry name" value="CBS_dom"/>
</dbReference>
<comment type="subcellular location">
    <subcellularLocation>
        <location evidence="1">Membrane</location>
        <topology evidence="1">Multi-pass membrane protein</topology>
    </subcellularLocation>
</comment>